<comment type="caution">
    <text evidence="1">The sequence shown here is derived from an EMBL/GenBank/DDBJ whole genome shotgun (WGS) entry which is preliminary data.</text>
</comment>
<protein>
    <submittedName>
        <fullName evidence="1">Uncharacterized protein</fullName>
    </submittedName>
</protein>
<dbReference type="EMBL" id="CAMPGE010021453">
    <property type="protein sequence ID" value="CAI2379597.1"/>
    <property type="molecule type" value="Genomic_DNA"/>
</dbReference>
<dbReference type="AlphaFoldDB" id="A0AAD2D427"/>
<evidence type="ECO:0000313" key="1">
    <source>
        <dbReference type="EMBL" id="CAI2379597.1"/>
    </source>
</evidence>
<name>A0AAD2D427_EUPCR</name>
<gene>
    <name evidence="1" type="ORF">ECRASSUSDP1_LOCUS21009</name>
</gene>
<sequence length="361" mass="42779">MEAQEIICYTEGCICKPIRRKPDQDERECYCIWHCDLKIETTECRKSRYDKIDLFAITDEDMQFIEIAQKIFEQVFAQKEESEKDQFNRRLYSFLNGYLKKTFKSLLMKCREWIDFHLECEDEVCSIMGHEYEKLLMSGVEKIYCKERYCDPKILFELLSVSNDNIGKFYFGENLISTEETKENIHLSTQEEIRSCIFKSYYLIECVYKKKEPFLNFNLSKGTIHIIHAEKDRDMPFSNSKFSIKKANEHENNYLADIDISIRNADVCEIDFFKIFDFTEIKAILESYCRYLKINSNSILRYVSEEIKVNQLKSACSITKENQGTYNCCKYRSFQLPTLCKMSYKTLLLSSCTRNSSLTQA</sequence>
<reference evidence="1" key="1">
    <citation type="submission" date="2023-07" db="EMBL/GenBank/DDBJ databases">
        <authorList>
            <consortium name="AG Swart"/>
            <person name="Singh M."/>
            <person name="Singh A."/>
            <person name="Seah K."/>
            <person name="Emmerich C."/>
        </authorList>
    </citation>
    <scope>NUCLEOTIDE SEQUENCE</scope>
    <source>
        <strain evidence="1">DP1</strain>
    </source>
</reference>
<organism evidence="1 2">
    <name type="scientific">Euplotes crassus</name>
    <dbReference type="NCBI Taxonomy" id="5936"/>
    <lineage>
        <taxon>Eukaryota</taxon>
        <taxon>Sar</taxon>
        <taxon>Alveolata</taxon>
        <taxon>Ciliophora</taxon>
        <taxon>Intramacronucleata</taxon>
        <taxon>Spirotrichea</taxon>
        <taxon>Hypotrichia</taxon>
        <taxon>Euplotida</taxon>
        <taxon>Euplotidae</taxon>
        <taxon>Moneuplotes</taxon>
    </lineage>
</organism>
<keyword evidence="2" id="KW-1185">Reference proteome</keyword>
<dbReference type="Proteomes" id="UP001295684">
    <property type="component" value="Unassembled WGS sequence"/>
</dbReference>
<evidence type="ECO:0000313" key="2">
    <source>
        <dbReference type="Proteomes" id="UP001295684"/>
    </source>
</evidence>
<accession>A0AAD2D427</accession>
<proteinExistence type="predicted"/>